<dbReference type="InterPro" id="IPR050490">
    <property type="entry name" value="Bact_solute-bd_prot1"/>
</dbReference>
<proteinExistence type="predicted"/>
<feature type="chain" id="PRO_5047110991" evidence="1">
    <location>
        <begin position="24"/>
        <end position="437"/>
    </location>
</feature>
<name>A0ABX0DCD8_9MICC</name>
<dbReference type="SUPFAM" id="SSF53850">
    <property type="entry name" value="Periplasmic binding protein-like II"/>
    <property type="match status" value="1"/>
</dbReference>
<accession>A0ABX0DCD8</accession>
<organism evidence="2 3">
    <name type="scientific">Arthrobacter silviterrae</name>
    <dbReference type="NCBI Taxonomy" id="2026658"/>
    <lineage>
        <taxon>Bacteria</taxon>
        <taxon>Bacillati</taxon>
        <taxon>Actinomycetota</taxon>
        <taxon>Actinomycetes</taxon>
        <taxon>Micrococcales</taxon>
        <taxon>Micrococcaceae</taxon>
        <taxon>Arthrobacter</taxon>
    </lineage>
</organism>
<evidence type="ECO:0000256" key="1">
    <source>
        <dbReference type="SAM" id="SignalP"/>
    </source>
</evidence>
<keyword evidence="3" id="KW-1185">Reference proteome</keyword>
<dbReference type="RefSeq" id="WP_165182805.1">
    <property type="nucleotide sequence ID" value="NZ_JAAKZI010000026.1"/>
</dbReference>
<dbReference type="Gene3D" id="3.40.190.10">
    <property type="entry name" value="Periplasmic binding protein-like II"/>
    <property type="match status" value="1"/>
</dbReference>
<dbReference type="Proteomes" id="UP000479226">
    <property type="component" value="Unassembled WGS sequence"/>
</dbReference>
<gene>
    <name evidence="2" type="ORF">G6N77_14105</name>
</gene>
<feature type="signal peptide" evidence="1">
    <location>
        <begin position="1"/>
        <end position="23"/>
    </location>
</feature>
<dbReference type="CDD" id="cd13585">
    <property type="entry name" value="PBP2_TMBP_like"/>
    <property type="match status" value="1"/>
</dbReference>
<dbReference type="Pfam" id="PF01547">
    <property type="entry name" value="SBP_bac_1"/>
    <property type="match status" value="1"/>
</dbReference>
<keyword evidence="1" id="KW-0732">Signal</keyword>
<sequence length="437" mass="45733">MPKAMKLAAPLLALALLSGCATGGVPSAAGTKLSSDAAVSGQITVWSWDVAATALKRLSKEYTKEHPGTTINVVDIGYDNAYDKMSVGLQANSGLPDVITVETDHMPAYIHQFPKAFTDLKPLIGADEAQFDPSKISASSSADGKLLSMPWDSGTVALYVRTDYFKAAGVDPSKLATWDDLITAGEEVKAATGHALISTDLSTGSLFQMLLQQQGQGIFTPDGAINLTSAAAVKALALIKTMNDKGLLDNVKGWDGRVTATKNGKSAVMPEAVWWIGTLTGEMPELANKITVVPLPAFTAGGTQTSNDGGSTLAIPTQAKNPQLAGSFVKFMLANKDNQVSMMKDEGLFPSYLPALDAPLFHAPQAYFGGEKVYELFAAQTPKIPSITYTSDNAKAGDTVSSAVVAAVLNHQDPAAALKSAAEQIATATGRKIAQQP</sequence>
<evidence type="ECO:0000313" key="3">
    <source>
        <dbReference type="Proteomes" id="UP000479226"/>
    </source>
</evidence>
<reference evidence="2 3" key="1">
    <citation type="submission" date="2020-02" db="EMBL/GenBank/DDBJ databases">
        <title>Genome sequence of the type strain DSM 27180 of Arthrobacter silviterrae.</title>
        <authorList>
            <person name="Gao J."/>
            <person name="Sun J."/>
        </authorList>
    </citation>
    <scope>NUCLEOTIDE SEQUENCE [LARGE SCALE GENOMIC DNA]</scope>
    <source>
        <strain evidence="2 3">DSM 27180</strain>
    </source>
</reference>
<evidence type="ECO:0000313" key="2">
    <source>
        <dbReference type="EMBL" id="NGN84581.1"/>
    </source>
</evidence>
<dbReference type="PROSITE" id="PS51257">
    <property type="entry name" value="PROKAR_LIPOPROTEIN"/>
    <property type="match status" value="1"/>
</dbReference>
<dbReference type="EMBL" id="JAAKZI010000026">
    <property type="protein sequence ID" value="NGN84581.1"/>
    <property type="molecule type" value="Genomic_DNA"/>
</dbReference>
<dbReference type="InterPro" id="IPR006059">
    <property type="entry name" value="SBP"/>
</dbReference>
<dbReference type="PANTHER" id="PTHR43649">
    <property type="entry name" value="ARABINOSE-BINDING PROTEIN-RELATED"/>
    <property type="match status" value="1"/>
</dbReference>
<protein>
    <submittedName>
        <fullName evidence="2">Sugar ABC transporter substrate-binding protein</fullName>
    </submittedName>
</protein>
<comment type="caution">
    <text evidence="2">The sequence shown here is derived from an EMBL/GenBank/DDBJ whole genome shotgun (WGS) entry which is preliminary data.</text>
</comment>
<dbReference type="PANTHER" id="PTHR43649:SF32">
    <property type="entry name" value="SUGAR BINDING SECRETED PROTEIN"/>
    <property type="match status" value="1"/>
</dbReference>